<proteinExistence type="predicted"/>
<comment type="caution">
    <text evidence="1">The sequence shown here is derived from an EMBL/GenBank/DDBJ whole genome shotgun (WGS) entry which is preliminary data.</text>
</comment>
<dbReference type="EMBL" id="JARBHB010000008">
    <property type="protein sequence ID" value="KAJ8877585.1"/>
    <property type="molecule type" value="Genomic_DNA"/>
</dbReference>
<evidence type="ECO:0000313" key="1">
    <source>
        <dbReference type="EMBL" id="KAJ8877585.1"/>
    </source>
</evidence>
<sequence length="269" mass="30447">MSPKRKEVMRLIAQEKLAEEQVKMQWMWLLWWAIANDDAFCFELASHQGDPVSLPGRVTPDFRMWESCRTMPLVGGSSRRSPVSPALSFRRCFILVSITLIGSQDLDVTSHPDLRRNERARKREILENTCQPASLFVRIPTCEYPGATPPRIEPGSPRWEAILNRSDHTRCRFVLGACEASQTNTIWYGGVSQCADSYKYQQVVTSRRDELTSELYTTYSTVKSDRALTPSRLNSSAALLYPSPGMYGVLRGEDNCSVLASSHPESHIR</sequence>
<dbReference type="Proteomes" id="UP001159363">
    <property type="component" value="Chromosome 7"/>
</dbReference>
<name>A0ABQ9GZZ4_9NEOP</name>
<keyword evidence="2" id="KW-1185">Reference proteome</keyword>
<organism evidence="1 2">
    <name type="scientific">Dryococelus australis</name>
    <dbReference type="NCBI Taxonomy" id="614101"/>
    <lineage>
        <taxon>Eukaryota</taxon>
        <taxon>Metazoa</taxon>
        <taxon>Ecdysozoa</taxon>
        <taxon>Arthropoda</taxon>
        <taxon>Hexapoda</taxon>
        <taxon>Insecta</taxon>
        <taxon>Pterygota</taxon>
        <taxon>Neoptera</taxon>
        <taxon>Polyneoptera</taxon>
        <taxon>Phasmatodea</taxon>
        <taxon>Verophasmatodea</taxon>
        <taxon>Anareolatae</taxon>
        <taxon>Phasmatidae</taxon>
        <taxon>Eurycanthinae</taxon>
        <taxon>Dryococelus</taxon>
    </lineage>
</organism>
<evidence type="ECO:0000313" key="2">
    <source>
        <dbReference type="Proteomes" id="UP001159363"/>
    </source>
</evidence>
<gene>
    <name evidence="1" type="ORF">PR048_022040</name>
</gene>
<accession>A0ABQ9GZZ4</accession>
<protein>
    <submittedName>
        <fullName evidence="1">Uncharacterized protein</fullName>
    </submittedName>
</protein>
<reference evidence="1 2" key="1">
    <citation type="submission" date="2023-02" db="EMBL/GenBank/DDBJ databases">
        <title>LHISI_Scaffold_Assembly.</title>
        <authorList>
            <person name="Stuart O.P."/>
            <person name="Cleave R."/>
            <person name="Magrath M.J.L."/>
            <person name="Mikheyev A.S."/>
        </authorList>
    </citation>
    <scope>NUCLEOTIDE SEQUENCE [LARGE SCALE GENOMIC DNA]</scope>
    <source>
        <strain evidence="1">Daus_M_001</strain>
        <tissue evidence="1">Leg muscle</tissue>
    </source>
</reference>